<comment type="subcellular location">
    <subcellularLocation>
        <location evidence="13">Cell inner membrane</location>
        <topology evidence="13">Lipid-anchor</topology>
        <orientation evidence="13">Periplasmic side</orientation>
    </subcellularLocation>
</comment>
<dbReference type="Proteomes" id="UP000006683">
    <property type="component" value="Chromosome"/>
</dbReference>
<dbReference type="SUPFAM" id="SSF143631">
    <property type="entry name" value="ApbE-like"/>
    <property type="match status" value="1"/>
</dbReference>
<evidence type="ECO:0000256" key="2">
    <source>
        <dbReference type="ARBA" id="ARBA00011955"/>
    </source>
</evidence>
<evidence type="ECO:0000256" key="7">
    <source>
        <dbReference type="ARBA" id="ARBA00022827"/>
    </source>
</evidence>
<dbReference type="GO" id="GO:0016740">
    <property type="term" value="F:transferase activity"/>
    <property type="evidence" value="ECO:0007669"/>
    <property type="project" value="UniProtKB-UniRule"/>
</dbReference>
<sequence length="294" mass="32259">MAPNLRRQHDHWLGHFTAMACDCQLLMRTDDHDLAQRLLEAAVNRTAAIEAKYSRYRRDNLCHRINHNKGQPVAIDAETHRLLSFADTCYRLSDGLFDLTAGVLNQLWRFDGTGQVPEQQAIDAMLTRVGWDKVQWNPDWIILPEGMALDFGGIGKEYAVDCVAALMAQLAPQVGVLVNFGGDLALSCPAQPPWQVGITPSEPEQNHTLTPIPLSHGALATSGDTQRCLNHQGVRYSHLLNPKTGWATQGGPRQLTVAGATCLQAGLLSSLALLHGADAEAFIQAQGVRYWITP</sequence>
<evidence type="ECO:0000256" key="4">
    <source>
        <dbReference type="ARBA" id="ARBA00022630"/>
    </source>
</evidence>
<evidence type="ECO:0000256" key="10">
    <source>
        <dbReference type="ARBA" id="ARBA00048540"/>
    </source>
</evidence>
<evidence type="ECO:0000256" key="1">
    <source>
        <dbReference type="ARBA" id="ARBA00008282"/>
    </source>
</evidence>
<keyword evidence="13" id="KW-1003">Cell membrane</keyword>
<gene>
    <name evidence="14" type="ordered locus">Fbal_1748</name>
</gene>
<keyword evidence="7 11" id="KW-0274">FAD</keyword>
<protein>
    <recommendedName>
        <fullName evidence="3 11">FAD:protein FMN transferase</fullName>
        <ecNumber evidence="2 11">2.7.1.180</ecNumber>
    </recommendedName>
    <alternativeName>
        <fullName evidence="9 11">Flavin transferase</fullName>
    </alternativeName>
</protein>
<dbReference type="RefSeq" id="WP_013345257.1">
    <property type="nucleotide sequence ID" value="NC_014541.1"/>
</dbReference>
<accession>E1SRZ6</accession>
<keyword evidence="6 11" id="KW-0479">Metal-binding</keyword>
<keyword evidence="13 14" id="KW-0449">Lipoprotein</keyword>
<evidence type="ECO:0000256" key="6">
    <source>
        <dbReference type="ARBA" id="ARBA00022723"/>
    </source>
</evidence>
<dbReference type="HOGENOM" id="CLU_044403_2_1_6"/>
<evidence type="ECO:0000256" key="12">
    <source>
        <dbReference type="PIRSR" id="PIRSR006268-2"/>
    </source>
</evidence>
<feature type="binding site" evidence="12">
    <location>
        <position position="153"/>
    </location>
    <ligand>
        <name>Mg(2+)</name>
        <dbReference type="ChEBI" id="CHEBI:18420"/>
    </ligand>
</feature>
<keyword evidence="4 11" id="KW-0285">Flavoprotein</keyword>
<evidence type="ECO:0000256" key="3">
    <source>
        <dbReference type="ARBA" id="ARBA00016337"/>
    </source>
</evidence>
<dbReference type="KEGG" id="fbl:Fbal_1748"/>
<dbReference type="PANTHER" id="PTHR30040:SF2">
    <property type="entry name" value="FAD:PROTEIN FMN TRANSFERASE"/>
    <property type="match status" value="1"/>
</dbReference>
<dbReference type="GO" id="GO:0046872">
    <property type="term" value="F:metal ion binding"/>
    <property type="evidence" value="ECO:0007669"/>
    <property type="project" value="UniProtKB-UniRule"/>
</dbReference>
<evidence type="ECO:0000256" key="5">
    <source>
        <dbReference type="ARBA" id="ARBA00022679"/>
    </source>
</evidence>
<evidence type="ECO:0000256" key="9">
    <source>
        <dbReference type="ARBA" id="ARBA00031306"/>
    </source>
</evidence>
<evidence type="ECO:0000313" key="14">
    <source>
        <dbReference type="EMBL" id="ADN75951.1"/>
    </source>
</evidence>
<organism evidence="14 15">
    <name type="scientific">Ferrimonas balearica (strain DSM 9799 / CCM 4581 / KCTC 23876 / PAT)</name>
    <dbReference type="NCBI Taxonomy" id="550540"/>
    <lineage>
        <taxon>Bacteria</taxon>
        <taxon>Pseudomonadati</taxon>
        <taxon>Pseudomonadota</taxon>
        <taxon>Gammaproteobacteria</taxon>
        <taxon>Alteromonadales</taxon>
        <taxon>Ferrimonadaceae</taxon>
        <taxon>Ferrimonas</taxon>
    </lineage>
</organism>
<dbReference type="EMBL" id="CP002209">
    <property type="protein sequence ID" value="ADN75951.1"/>
    <property type="molecule type" value="Genomic_DNA"/>
</dbReference>
<dbReference type="GO" id="GO:0005886">
    <property type="term" value="C:plasma membrane"/>
    <property type="evidence" value="ECO:0007669"/>
    <property type="project" value="UniProtKB-SubCell"/>
</dbReference>
<dbReference type="Pfam" id="PF02424">
    <property type="entry name" value="ApbE"/>
    <property type="match status" value="1"/>
</dbReference>
<keyword evidence="5 11" id="KW-0808">Transferase</keyword>
<dbReference type="STRING" id="550540.Fbal_1748"/>
<dbReference type="AlphaFoldDB" id="E1SRZ6"/>
<evidence type="ECO:0000313" key="15">
    <source>
        <dbReference type="Proteomes" id="UP000006683"/>
    </source>
</evidence>
<keyword evidence="13" id="KW-0997">Cell inner membrane</keyword>
<reference evidence="14 15" key="1">
    <citation type="journal article" date="2010" name="Stand. Genomic Sci.">
        <title>Complete genome sequence of Ferrimonas balearica type strain (PAT).</title>
        <authorList>
            <person name="Nolan M."/>
            <person name="Sikorski J."/>
            <person name="Davenport K."/>
            <person name="Lucas S."/>
            <person name="Glavina Del Rio T."/>
            <person name="Tice H."/>
            <person name="Cheng J."/>
            <person name="Goodwin L."/>
            <person name="Pitluck S."/>
            <person name="Liolios K."/>
            <person name="Ivanova N."/>
            <person name="Mavromatis K."/>
            <person name="Ovchinnikova G."/>
            <person name="Pati A."/>
            <person name="Chen A."/>
            <person name="Palaniappan K."/>
            <person name="Land M."/>
            <person name="Hauser L."/>
            <person name="Chang Y."/>
            <person name="Jeffries C."/>
            <person name="Tapia R."/>
            <person name="Brettin T."/>
            <person name="Detter J."/>
            <person name="Han C."/>
            <person name="Yasawong M."/>
            <person name="Rohde M."/>
            <person name="Tindall B."/>
            <person name="Goker M."/>
            <person name="Woyke T."/>
            <person name="Bristow J."/>
            <person name="Eisen J."/>
            <person name="Markowitz V."/>
            <person name="Hugenholtz P."/>
            <person name="Kyrpides N."/>
            <person name="Klenk H."/>
            <person name="Lapidus A."/>
        </authorList>
    </citation>
    <scope>NUCLEOTIDE SEQUENCE [LARGE SCALE GENOMIC DNA]</scope>
    <source>
        <strain evidence="15">DSM 9799 / CCM 4581 / KCTC 23876 / PAT</strain>
    </source>
</reference>
<dbReference type="PANTHER" id="PTHR30040">
    <property type="entry name" value="THIAMINE BIOSYNTHESIS LIPOPROTEIN APBE"/>
    <property type="match status" value="1"/>
</dbReference>
<dbReference type="InterPro" id="IPR024932">
    <property type="entry name" value="ApbE"/>
</dbReference>
<keyword evidence="13" id="KW-0472">Membrane</keyword>
<comment type="cofactor">
    <cofactor evidence="12">
        <name>Mg(2+)</name>
        <dbReference type="ChEBI" id="CHEBI:18420"/>
    </cofactor>
    <cofactor evidence="12">
        <name>Mn(2+)</name>
        <dbReference type="ChEBI" id="CHEBI:29035"/>
    </cofactor>
    <text evidence="12">Magnesium. Can also use manganese.</text>
</comment>
<evidence type="ECO:0000256" key="13">
    <source>
        <dbReference type="RuleBase" id="RU363002"/>
    </source>
</evidence>
<evidence type="ECO:0000256" key="8">
    <source>
        <dbReference type="ARBA" id="ARBA00022842"/>
    </source>
</evidence>
<dbReference type="PROSITE" id="PS51257">
    <property type="entry name" value="PROKAR_LIPOPROTEIN"/>
    <property type="match status" value="1"/>
</dbReference>
<name>E1SRZ6_FERBD</name>
<dbReference type="PIRSF" id="PIRSF006268">
    <property type="entry name" value="ApbE"/>
    <property type="match status" value="1"/>
</dbReference>
<dbReference type="InterPro" id="IPR003374">
    <property type="entry name" value="ApbE-like_sf"/>
</dbReference>
<proteinExistence type="inferred from homology"/>
<feature type="binding site" evidence="12">
    <location>
        <position position="270"/>
    </location>
    <ligand>
        <name>Mg(2+)</name>
        <dbReference type="ChEBI" id="CHEBI:18420"/>
    </ligand>
</feature>
<comment type="function">
    <text evidence="13">Flavin transferase that catalyzes the transfer of the FMN moiety of FAD and its covalent binding to the hydroxyl group of a threonine residue in a target flavoprotein.</text>
</comment>
<comment type="similarity">
    <text evidence="1 11 13">Belongs to the ApbE family.</text>
</comment>
<dbReference type="EC" id="2.7.1.180" evidence="2 11"/>
<evidence type="ECO:0000256" key="11">
    <source>
        <dbReference type="PIRNR" id="PIRNR006268"/>
    </source>
</evidence>
<keyword evidence="15" id="KW-1185">Reference proteome</keyword>
<comment type="catalytic activity">
    <reaction evidence="10 11 13">
        <text>L-threonyl-[protein] + FAD = FMN-L-threonyl-[protein] + AMP + H(+)</text>
        <dbReference type="Rhea" id="RHEA:36847"/>
        <dbReference type="Rhea" id="RHEA-COMP:11060"/>
        <dbReference type="Rhea" id="RHEA-COMP:11061"/>
        <dbReference type="ChEBI" id="CHEBI:15378"/>
        <dbReference type="ChEBI" id="CHEBI:30013"/>
        <dbReference type="ChEBI" id="CHEBI:57692"/>
        <dbReference type="ChEBI" id="CHEBI:74257"/>
        <dbReference type="ChEBI" id="CHEBI:456215"/>
        <dbReference type="EC" id="2.7.1.180"/>
    </reaction>
</comment>
<dbReference type="GeneID" id="67181953"/>
<keyword evidence="8 11" id="KW-0460">Magnesium</keyword>
<dbReference type="Gene3D" id="3.10.520.10">
    <property type="entry name" value="ApbE-like domains"/>
    <property type="match status" value="1"/>
</dbReference>
<dbReference type="eggNOG" id="COG1477">
    <property type="taxonomic scope" value="Bacteria"/>
</dbReference>